<accession>A0A1J5SX69</accession>
<dbReference type="Pfam" id="PF07715">
    <property type="entry name" value="Plug"/>
    <property type="match status" value="1"/>
</dbReference>
<evidence type="ECO:0000259" key="10">
    <source>
        <dbReference type="Pfam" id="PF07715"/>
    </source>
</evidence>
<evidence type="ECO:0000256" key="3">
    <source>
        <dbReference type="ARBA" id="ARBA00022692"/>
    </source>
</evidence>
<dbReference type="EMBL" id="MLJW01000015">
    <property type="protein sequence ID" value="OIR13087.1"/>
    <property type="molecule type" value="Genomic_DNA"/>
</dbReference>
<dbReference type="GO" id="GO:0009279">
    <property type="term" value="C:cell outer membrane"/>
    <property type="evidence" value="ECO:0007669"/>
    <property type="project" value="UniProtKB-SubCell"/>
</dbReference>
<keyword evidence="3" id="KW-0812">Transmembrane</keyword>
<evidence type="ECO:0000256" key="4">
    <source>
        <dbReference type="ARBA" id="ARBA00022729"/>
    </source>
</evidence>
<dbReference type="InterPro" id="IPR036942">
    <property type="entry name" value="Beta-barrel_TonB_sf"/>
</dbReference>
<dbReference type="PANTHER" id="PTHR30069:SF29">
    <property type="entry name" value="HEMOGLOBIN AND HEMOGLOBIN-HAPTOGLOBIN-BINDING PROTEIN 1-RELATED"/>
    <property type="match status" value="1"/>
</dbReference>
<evidence type="ECO:0000256" key="7">
    <source>
        <dbReference type="ARBA" id="ARBA00023170"/>
    </source>
</evidence>
<keyword evidence="2" id="KW-0813">Transport</keyword>
<evidence type="ECO:0000256" key="5">
    <source>
        <dbReference type="ARBA" id="ARBA00023077"/>
    </source>
</evidence>
<dbReference type="NCBIfam" id="TIGR04057">
    <property type="entry name" value="SusC_RagA_signa"/>
    <property type="match status" value="1"/>
</dbReference>
<dbReference type="GO" id="GO:0044718">
    <property type="term" value="P:siderophore transmembrane transport"/>
    <property type="evidence" value="ECO:0007669"/>
    <property type="project" value="TreeGrafter"/>
</dbReference>
<evidence type="ECO:0000313" key="11">
    <source>
        <dbReference type="EMBL" id="OIR13087.1"/>
    </source>
</evidence>
<dbReference type="SUPFAM" id="SSF56935">
    <property type="entry name" value="Porins"/>
    <property type="match status" value="1"/>
</dbReference>
<keyword evidence="8" id="KW-0998">Cell outer membrane</keyword>
<keyword evidence="4" id="KW-0732">Signal</keyword>
<dbReference type="PANTHER" id="PTHR30069">
    <property type="entry name" value="TONB-DEPENDENT OUTER MEMBRANE RECEPTOR"/>
    <property type="match status" value="1"/>
</dbReference>
<proteinExistence type="predicted"/>
<dbReference type="Gene3D" id="2.170.130.10">
    <property type="entry name" value="TonB-dependent receptor, plug domain"/>
    <property type="match status" value="1"/>
</dbReference>
<dbReference type="GO" id="GO:0015344">
    <property type="term" value="F:siderophore uptake transmembrane transporter activity"/>
    <property type="evidence" value="ECO:0007669"/>
    <property type="project" value="TreeGrafter"/>
</dbReference>
<evidence type="ECO:0000259" key="9">
    <source>
        <dbReference type="Pfam" id="PF00593"/>
    </source>
</evidence>
<keyword evidence="7 11" id="KW-0675">Receptor</keyword>
<dbReference type="Pfam" id="PF00593">
    <property type="entry name" value="TonB_dep_Rec_b-barrel"/>
    <property type="match status" value="1"/>
</dbReference>
<dbReference type="AlphaFoldDB" id="A0A1J5SX69"/>
<keyword evidence="6" id="KW-0472">Membrane</keyword>
<dbReference type="InterPro" id="IPR012910">
    <property type="entry name" value="Plug_dom"/>
</dbReference>
<evidence type="ECO:0000256" key="6">
    <source>
        <dbReference type="ARBA" id="ARBA00023136"/>
    </source>
</evidence>
<dbReference type="InterPro" id="IPR023996">
    <property type="entry name" value="TonB-dep_OMP_SusC/RagA"/>
</dbReference>
<evidence type="ECO:0000256" key="8">
    <source>
        <dbReference type="ARBA" id="ARBA00023237"/>
    </source>
</evidence>
<dbReference type="NCBIfam" id="TIGR04056">
    <property type="entry name" value="OMP_RagA_SusC"/>
    <property type="match status" value="1"/>
</dbReference>
<dbReference type="Gene3D" id="2.60.40.1120">
    <property type="entry name" value="Carboxypeptidase-like, regulatory domain"/>
    <property type="match status" value="1"/>
</dbReference>
<dbReference type="PROSITE" id="PS52016">
    <property type="entry name" value="TONB_DEPENDENT_REC_3"/>
    <property type="match status" value="1"/>
</dbReference>
<dbReference type="InterPro" id="IPR008969">
    <property type="entry name" value="CarboxyPept-like_regulatory"/>
</dbReference>
<gene>
    <name evidence="11" type="primary">susC_3</name>
    <name evidence="11" type="ORF">GALL_54710</name>
</gene>
<reference evidence="11" key="1">
    <citation type="submission" date="2016-10" db="EMBL/GenBank/DDBJ databases">
        <title>Sequence of Gallionella enrichment culture.</title>
        <authorList>
            <person name="Poehlein A."/>
            <person name="Muehling M."/>
            <person name="Daniel R."/>
        </authorList>
    </citation>
    <scope>NUCLEOTIDE SEQUENCE</scope>
</reference>
<feature type="domain" description="TonB-dependent receptor-like beta-barrel" evidence="9">
    <location>
        <begin position="438"/>
        <end position="922"/>
    </location>
</feature>
<sequence>MRKIVSLMKVVAILLFMFSSPSRGQSQTVSGTVQDTDKKLPLAGASVKVNGTNITQVTNDKGAFTIKATAGQELIISHVGFTTQRITVTGDKITVSLKAQTAELEDVVVVAMDIKRKPRELGYSVQKVAGKDIADTKRENFLNSLQGRVAGLTVTPTNGIAGASSQIVLRGFNSLTLSNQPLFIVDGVVVDNSTMDETSNGGSALGLASDRPNRSNDYTNRISDINPNDIESITVLKGPEATALYGSQASSGAIVITTKKARSTEGGQINVSYDNAFRFQQVTHFPQVNNDYSPGSSGTPSSNSFIYYGPAYPSGIKKFDNIHSFFRTGFSQTHNLGLDFGNKVSSFRVSGSYFNQNGVIPRNSYEKENFRIANTTKIGKLIELTPTLSYTHTVNEKPLRGAGGYYLDLLAWPINYDINNYIDANGNREQIYVAGSTGETTDNPMFNVMFNHSSETVARWIATLGINVYLTPWLTASGRFGYDTYKTEGYEFMDPQSAAGVGSGASAYTVRGSLDNYWRTYKGYNHTINLTASKKFNDFSVRAMAGNQWQDYETDMYASYGTGLIDATPGFTADGSMSKNGVPINNLNLVSALGGNLMDSLIPTPNTRVRLNRNIYGQPNQYITRLSAFFGEVSIGYKNVVYLTYSHRFEGASVFPTKNRNYNYPAGSVSVILSDIFPQIKSSGTVNYVKLRGSLAGTARLPEPYLNQSVFGANYASSGIPAYSYGFYNNNEDLEPERQQTYELGAELKMFNNRISIDGAYYNTLASKQIVQGFRASYATGFILNTMNASTTRNQGIELSVDYTAIRKKDFDWNIRFNFNHMWSRVLALPASIAGEFYIADTWLYGNARGGLYRNNSTGTITGYGYARNAAGQILINPTNGLPVVDANFLVRGDRTPAFTLGTINTLRYKNWNLSFLWDLKVGGDIFNGTEEFLTYNGKAGRTADRMTPRVVAGVLNDGLQNTANPTKNTIAIIPFYLSSYYTSMPEEEFIQKNVNWLRLRDITLSYTFTDISRKIKGLKSLGLFVTGSDLILITNYKGADPATNGNTGLSKGVGGMGFDYGNLPTPLGLNFGLRANF</sequence>
<dbReference type="InterPro" id="IPR037066">
    <property type="entry name" value="Plug_dom_sf"/>
</dbReference>
<dbReference type="InterPro" id="IPR000531">
    <property type="entry name" value="Beta-barrel_TonB"/>
</dbReference>
<dbReference type="InterPro" id="IPR023997">
    <property type="entry name" value="TonB-dep_OMP_SusC/RagA_CS"/>
</dbReference>
<name>A0A1J5SX69_9ZZZZ</name>
<dbReference type="SUPFAM" id="SSF49464">
    <property type="entry name" value="Carboxypeptidase regulatory domain-like"/>
    <property type="match status" value="1"/>
</dbReference>
<dbReference type="InterPro" id="IPR039426">
    <property type="entry name" value="TonB-dep_rcpt-like"/>
</dbReference>
<dbReference type="Pfam" id="PF13715">
    <property type="entry name" value="CarbopepD_reg_2"/>
    <property type="match status" value="1"/>
</dbReference>
<feature type="domain" description="TonB-dependent receptor plug" evidence="10">
    <location>
        <begin position="118"/>
        <end position="253"/>
    </location>
</feature>
<protein>
    <submittedName>
        <fullName evidence="11">TonB-dependent receptor SusC</fullName>
    </submittedName>
</protein>
<organism evidence="11">
    <name type="scientific">mine drainage metagenome</name>
    <dbReference type="NCBI Taxonomy" id="410659"/>
    <lineage>
        <taxon>unclassified sequences</taxon>
        <taxon>metagenomes</taxon>
        <taxon>ecological metagenomes</taxon>
    </lineage>
</organism>
<evidence type="ECO:0000256" key="2">
    <source>
        <dbReference type="ARBA" id="ARBA00022448"/>
    </source>
</evidence>
<comment type="subcellular location">
    <subcellularLocation>
        <location evidence="1">Cell outer membrane</location>
        <topology evidence="1">Multi-pass membrane protein</topology>
    </subcellularLocation>
</comment>
<comment type="caution">
    <text evidence="11">The sequence shown here is derived from an EMBL/GenBank/DDBJ whole genome shotgun (WGS) entry which is preliminary data.</text>
</comment>
<evidence type="ECO:0000256" key="1">
    <source>
        <dbReference type="ARBA" id="ARBA00004571"/>
    </source>
</evidence>
<keyword evidence="5" id="KW-0798">TonB box</keyword>
<dbReference type="Gene3D" id="2.40.170.20">
    <property type="entry name" value="TonB-dependent receptor, beta-barrel domain"/>
    <property type="match status" value="1"/>
</dbReference>